<feature type="signal peptide" evidence="12">
    <location>
        <begin position="1"/>
        <end position="19"/>
    </location>
</feature>
<dbReference type="GO" id="GO:0016020">
    <property type="term" value="C:membrane"/>
    <property type="evidence" value="ECO:0007669"/>
    <property type="project" value="UniProtKB-SubCell"/>
</dbReference>
<evidence type="ECO:0000256" key="1">
    <source>
        <dbReference type="ARBA" id="ARBA00004479"/>
    </source>
</evidence>
<dbReference type="GeneID" id="108430353"/>
<feature type="transmembrane region" description="Helical" evidence="11">
    <location>
        <begin position="152"/>
        <end position="172"/>
    </location>
</feature>
<evidence type="ECO:0000256" key="10">
    <source>
        <dbReference type="ARBA" id="ARBA00023157"/>
    </source>
</evidence>
<evidence type="ECO:0000256" key="3">
    <source>
        <dbReference type="ARBA" id="ARBA00022692"/>
    </source>
</evidence>
<evidence type="ECO:0000256" key="12">
    <source>
        <dbReference type="SAM" id="SignalP"/>
    </source>
</evidence>
<dbReference type="Proteomes" id="UP001501920">
    <property type="component" value="Chromosome 28"/>
</dbReference>
<feature type="domain" description="LRRCT" evidence="14">
    <location>
        <begin position="87"/>
        <end position="140"/>
    </location>
</feature>
<evidence type="ECO:0000256" key="2">
    <source>
        <dbReference type="ARBA" id="ARBA00022614"/>
    </source>
</evidence>
<dbReference type="Pfam" id="PF01462">
    <property type="entry name" value="LRRNT"/>
    <property type="match status" value="1"/>
</dbReference>
<sequence length="203" mass="22559">MRRVLVLVVLVVLGADVYAAQDACPQVCSCRAGVVDCSARGLTTDKLPSSFPTDTIELRLHDNLLTSLPAGLLDPLPALERVSLHENHWTCDCAVLYLREWLLKQHSNALIRNVSCASPPNQQGRLVAYLDEEEVLSSCHSWLCDLAIASQISLFVFIVVQVLLLAAVIHFLRRFDRLTCDARRSVHNDEASEEAVLLKDRDS</sequence>
<evidence type="ECO:0000256" key="8">
    <source>
        <dbReference type="ARBA" id="ARBA00023084"/>
    </source>
</evidence>
<dbReference type="InterPro" id="IPR000483">
    <property type="entry name" value="Cys-rich_flank_reg_C"/>
</dbReference>
<dbReference type="Ensembl" id="ENSPNAT00000049959.1">
    <property type="protein sequence ID" value="ENSPNAP00000073800.1"/>
    <property type="gene ID" value="ENSPNAG00000036464.1"/>
</dbReference>
<evidence type="ECO:0000256" key="4">
    <source>
        <dbReference type="ARBA" id="ARBA00022696"/>
    </source>
</evidence>
<dbReference type="SMART" id="SM00082">
    <property type="entry name" value="LRRCT"/>
    <property type="match status" value="1"/>
</dbReference>
<keyword evidence="8" id="KW-0094">Blood coagulation</keyword>
<evidence type="ECO:0000259" key="14">
    <source>
        <dbReference type="SMART" id="SM00082"/>
    </source>
</evidence>
<keyword evidence="6" id="KW-0130">Cell adhesion</keyword>
<dbReference type="SMART" id="SM00013">
    <property type="entry name" value="LRRNT"/>
    <property type="match status" value="1"/>
</dbReference>
<evidence type="ECO:0000256" key="11">
    <source>
        <dbReference type="SAM" id="Phobius"/>
    </source>
</evidence>
<dbReference type="PANTHER" id="PTHR22650:SF7">
    <property type="entry name" value="PLATELET GLYCOPROTEIN IB BETA CHAIN"/>
    <property type="match status" value="1"/>
</dbReference>
<reference evidence="15" key="2">
    <citation type="submission" date="2025-08" db="UniProtKB">
        <authorList>
            <consortium name="Ensembl"/>
        </authorList>
    </citation>
    <scope>IDENTIFICATION</scope>
</reference>
<dbReference type="InterPro" id="IPR032675">
    <property type="entry name" value="LRR_dom_sf"/>
</dbReference>
<gene>
    <name evidence="15" type="primary">GP1BB</name>
</gene>
<name>A0AAR2LB81_PYGNA</name>
<organism evidence="15 16">
    <name type="scientific">Pygocentrus nattereri</name>
    <name type="common">Red-bellied piranha</name>
    <dbReference type="NCBI Taxonomy" id="42514"/>
    <lineage>
        <taxon>Eukaryota</taxon>
        <taxon>Metazoa</taxon>
        <taxon>Chordata</taxon>
        <taxon>Craniata</taxon>
        <taxon>Vertebrata</taxon>
        <taxon>Euteleostomi</taxon>
        <taxon>Actinopterygii</taxon>
        <taxon>Neopterygii</taxon>
        <taxon>Teleostei</taxon>
        <taxon>Ostariophysi</taxon>
        <taxon>Characiformes</taxon>
        <taxon>Characoidei</taxon>
        <taxon>Pygocentrus</taxon>
    </lineage>
</organism>
<evidence type="ECO:0000259" key="13">
    <source>
        <dbReference type="SMART" id="SM00013"/>
    </source>
</evidence>
<reference evidence="15 16" key="1">
    <citation type="submission" date="2020-10" db="EMBL/GenBank/DDBJ databases">
        <title>Pygocentrus nattereri (red-bellied piranha) genome, fPygNat1, primary haplotype.</title>
        <authorList>
            <person name="Myers G."/>
            <person name="Meyer A."/>
            <person name="Karagic N."/>
            <person name="Pippel M."/>
            <person name="Winkler S."/>
            <person name="Tracey A."/>
            <person name="Wood J."/>
            <person name="Formenti G."/>
            <person name="Howe K."/>
            <person name="Fedrigo O."/>
            <person name="Jarvis E.D."/>
        </authorList>
    </citation>
    <scope>NUCLEOTIDE SEQUENCE [LARGE SCALE GENOMIC DNA]</scope>
</reference>
<evidence type="ECO:0000256" key="7">
    <source>
        <dbReference type="ARBA" id="ARBA00022989"/>
    </source>
</evidence>
<dbReference type="PANTHER" id="PTHR22650">
    <property type="entry name" value="GLYCOPROTEIN IB BETA"/>
    <property type="match status" value="1"/>
</dbReference>
<keyword evidence="4" id="KW-0356">Hemostasis</keyword>
<dbReference type="GO" id="GO:0007155">
    <property type="term" value="P:cell adhesion"/>
    <property type="evidence" value="ECO:0007669"/>
    <property type="project" value="UniProtKB-KW"/>
</dbReference>
<evidence type="ECO:0008006" key="17">
    <source>
        <dbReference type="Google" id="ProtNLM"/>
    </source>
</evidence>
<keyword evidence="10" id="KW-1015">Disulfide bond</keyword>
<dbReference type="RefSeq" id="XP_017558280.2">
    <property type="nucleotide sequence ID" value="XM_017702791.2"/>
</dbReference>
<dbReference type="InterPro" id="IPR000372">
    <property type="entry name" value="LRRNT"/>
</dbReference>
<evidence type="ECO:0000256" key="5">
    <source>
        <dbReference type="ARBA" id="ARBA00022729"/>
    </source>
</evidence>
<feature type="chain" id="PRO_5043972425" description="Glycoprotein Ib platelet subunit beta" evidence="12">
    <location>
        <begin position="20"/>
        <end position="203"/>
    </location>
</feature>
<evidence type="ECO:0000313" key="16">
    <source>
        <dbReference type="Proteomes" id="UP001501920"/>
    </source>
</evidence>
<comment type="subcellular location">
    <subcellularLocation>
        <location evidence="1">Membrane</location>
        <topology evidence="1">Single-pass type I membrane protein</topology>
    </subcellularLocation>
</comment>
<dbReference type="AlphaFoldDB" id="A0AAR2LB81"/>
<dbReference type="GeneTree" id="ENSGT00530000064244"/>
<keyword evidence="9 11" id="KW-0472">Membrane</keyword>
<keyword evidence="5 12" id="KW-0732">Signal</keyword>
<proteinExistence type="predicted"/>
<dbReference type="SUPFAM" id="SSF52058">
    <property type="entry name" value="L domain-like"/>
    <property type="match status" value="1"/>
</dbReference>
<dbReference type="InterPro" id="IPR052313">
    <property type="entry name" value="GPIb-IX-V_Complex"/>
</dbReference>
<keyword evidence="3 11" id="KW-0812">Transmembrane</keyword>
<accession>A0AAR2LB81</accession>
<keyword evidence="16" id="KW-1185">Reference proteome</keyword>
<keyword evidence="2" id="KW-0433">Leucine-rich repeat</keyword>
<dbReference type="Gene3D" id="3.80.10.10">
    <property type="entry name" value="Ribonuclease Inhibitor"/>
    <property type="match status" value="1"/>
</dbReference>
<evidence type="ECO:0000313" key="15">
    <source>
        <dbReference type="Ensembl" id="ENSPNAP00000073800.1"/>
    </source>
</evidence>
<reference evidence="15" key="3">
    <citation type="submission" date="2025-09" db="UniProtKB">
        <authorList>
            <consortium name="Ensembl"/>
        </authorList>
    </citation>
    <scope>IDENTIFICATION</scope>
</reference>
<keyword evidence="7 11" id="KW-1133">Transmembrane helix</keyword>
<dbReference type="GO" id="GO:0007596">
    <property type="term" value="P:blood coagulation"/>
    <property type="evidence" value="ECO:0007669"/>
    <property type="project" value="UniProtKB-KW"/>
</dbReference>
<protein>
    <recommendedName>
        <fullName evidence="17">Glycoprotein Ib platelet subunit beta</fullName>
    </recommendedName>
</protein>
<evidence type="ECO:0000256" key="9">
    <source>
        <dbReference type="ARBA" id="ARBA00023136"/>
    </source>
</evidence>
<feature type="domain" description="LRRNT" evidence="13">
    <location>
        <begin position="23"/>
        <end position="57"/>
    </location>
</feature>
<evidence type="ECO:0000256" key="6">
    <source>
        <dbReference type="ARBA" id="ARBA00022889"/>
    </source>
</evidence>